<dbReference type="Proteomes" id="UP001500945">
    <property type="component" value="Unassembled WGS sequence"/>
</dbReference>
<keyword evidence="4" id="KW-0479">Metal-binding</keyword>
<evidence type="ECO:0000313" key="14">
    <source>
        <dbReference type="Proteomes" id="UP001500945"/>
    </source>
</evidence>
<comment type="caution">
    <text evidence="13">The sequence shown here is derived from an EMBL/GenBank/DDBJ whole genome shotgun (WGS) entry which is preliminary data.</text>
</comment>
<keyword evidence="7" id="KW-0408">Iron</keyword>
<evidence type="ECO:0000256" key="6">
    <source>
        <dbReference type="ARBA" id="ARBA00023002"/>
    </source>
</evidence>
<organism evidence="13 14">
    <name type="scientific">Fodinibacter luteus</name>
    <dbReference type="NCBI Taxonomy" id="552064"/>
    <lineage>
        <taxon>Bacteria</taxon>
        <taxon>Bacillati</taxon>
        <taxon>Actinomycetota</taxon>
        <taxon>Actinomycetes</taxon>
        <taxon>Micrococcales</taxon>
        <taxon>Intrasporangiaceae</taxon>
        <taxon>Fodinibacter (ex Wang et al. 2009)</taxon>
    </lineage>
</organism>
<dbReference type="Pfam" id="PF02628">
    <property type="entry name" value="COX15-CtaA"/>
    <property type="match status" value="1"/>
</dbReference>
<feature type="transmembrane region" description="Helical" evidence="12">
    <location>
        <begin position="85"/>
        <end position="105"/>
    </location>
</feature>
<feature type="transmembrane region" description="Helical" evidence="12">
    <location>
        <begin position="222"/>
        <end position="243"/>
    </location>
</feature>
<dbReference type="InterPro" id="IPR003780">
    <property type="entry name" value="COX15/CtaA_fam"/>
</dbReference>
<feature type="transmembrane region" description="Helical" evidence="12">
    <location>
        <begin position="282"/>
        <end position="305"/>
    </location>
</feature>
<dbReference type="InterPro" id="IPR050450">
    <property type="entry name" value="COX15/CtaA_HemeA_synthase"/>
</dbReference>
<feature type="transmembrane region" description="Helical" evidence="12">
    <location>
        <begin position="255"/>
        <end position="276"/>
    </location>
</feature>
<evidence type="ECO:0000256" key="4">
    <source>
        <dbReference type="ARBA" id="ARBA00022723"/>
    </source>
</evidence>
<keyword evidence="2" id="KW-1003">Cell membrane</keyword>
<accession>A0ABP8K9I9</accession>
<keyword evidence="6" id="KW-0560">Oxidoreductase</keyword>
<keyword evidence="9 12" id="KW-0472">Membrane</keyword>
<feature type="transmembrane region" description="Helical" evidence="12">
    <location>
        <begin position="180"/>
        <end position="202"/>
    </location>
</feature>
<evidence type="ECO:0000256" key="10">
    <source>
        <dbReference type="ARBA" id="ARBA00023157"/>
    </source>
</evidence>
<evidence type="ECO:0000256" key="2">
    <source>
        <dbReference type="ARBA" id="ARBA00022475"/>
    </source>
</evidence>
<keyword evidence="10" id="KW-1015">Disulfide bond</keyword>
<comment type="subcellular location">
    <subcellularLocation>
        <location evidence="1">Membrane</location>
        <topology evidence="1">Multi-pass membrane protein</topology>
    </subcellularLocation>
</comment>
<dbReference type="EMBL" id="BAABGM010000008">
    <property type="protein sequence ID" value="GAA4402508.1"/>
    <property type="molecule type" value="Genomic_DNA"/>
</dbReference>
<evidence type="ECO:0000256" key="3">
    <source>
        <dbReference type="ARBA" id="ARBA00022692"/>
    </source>
</evidence>
<feature type="transmembrane region" description="Helical" evidence="12">
    <location>
        <begin position="112"/>
        <end position="135"/>
    </location>
</feature>
<evidence type="ECO:0000256" key="11">
    <source>
        <dbReference type="ARBA" id="ARBA00023444"/>
    </source>
</evidence>
<keyword evidence="5 12" id="KW-1133">Transmembrane helix</keyword>
<keyword evidence="14" id="KW-1185">Reference proteome</keyword>
<reference evidence="14" key="1">
    <citation type="journal article" date="2019" name="Int. J. Syst. Evol. Microbiol.">
        <title>The Global Catalogue of Microorganisms (GCM) 10K type strain sequencing project: providing services to taxonomists for standard genome sequencing and annotation.</title>
        <authorList>
            <consortium name="The Broad Institute Genomics Platform"/>
            <consortium name="The Broad Institute Genome Sequencing Center for Infectious Disease"/>
            <person name="Wu L."/>
            <person name="Ma J."/>
        </authorList>
    </citation>
    <scope>NUCLEOTIDE SEQUENCE [LARGE SCALE GENOMIC DNA]</scope>
    <source>
        <strain evidence="14">JCM 17809</strain>
    </source>
</reference>
<evidence type="ECO:0000256" key="1">
    <source>
        <dbReference type="ARBA" id="ARBA00004141"/>
    </source>
</evidence>
<evidence type="ECO:0000256" key="7">
    <source>
        <dbReference type="ARBA" id="ARBA00023004"/>
    </source>
</evidence>
<evidence type="ECO:0000313" key="13">
    <source>
        <dbReference type="EMBL" id="GAA4402508.1"/>
    </source>
</evidence>
<comment type="pathway">
    <text evidence="11">Porphyrin-containing compound metabolism.</text>
</comment>
<evidence type="ECO:0000256" key="9">
    <source>
        <dbReference type="ARBA" id="ARBA00023136"/>
    </source>
</evidence>
<keyword evidence="3 12" id="KW-0812">Transmembrane</keyword>
<dbReference type="PANTHER" id="PTHR35457:SF1">
    <property type="entry name" value="HEME A SYNTHASE"/>
    <property type="match status" value="1"/>
</dbReference>
<evidence type="ECO:0000256" key="12">
    <source>
        <dbReference type="SAM" id="Phobius"/>
    </source>
</evidence>
<evidence type="ECO:0000256" key="8">
    <source>
        <dbReference type="ARBA" id="ARBA00023133"/>
    </source>
</evidence>
<feature type="transmembrane region" description="Helical" evidence="12">
    <location>
        <begin position="141"/>
        <end position="160"/>
    </location>
</feature>
<gene>
    <name evidence="13" type="ORF">GCM10023168_13130</name>
</gene>
<sequence length="314" mass="32329">MPVTSTSTTDPTAPPAPHPGSRWLAPILLANLVAEVGIVVTGGLVRVTGSGLGCPTWPECVDGSITPTLEQAEGFHKYIEFGNRTLTGVLGLLALATVVAVWRWAPRRAMKVASVLVLAGVVGQAVLGGATVLLGLHPATVAAHFLVSMGLVAAASYLWFARHEDAVAPVPLVPVLVSRLAWATCAVAGLVLVLGTVVTGSGPHSGDADEPARFGLDARTVSWLHADVVMLFLGLVVATWLAARLTAGAAQGPARAWLVVLGVALAQGVVGYVQYFTDLPEALVIAHMLGATLLVVALTHGILALRRRTGAVST</sequence>
<evidence type="ECO:0000256" key="5">
    <source>
        <dbReference type="ARBA" id="ARBA00022989"/>
    </source>
</evidence>
<dbReference type="PANTHER" id="PTHR35457">
    <property type="entry name" value="HEME A SYNTHASE"/>
    <property type="match status" value="1"/>
</dbReference>
<keyword evidence="8" id="KW-0350">Heme biosynthesis</keyword>
<proteinExistence type="predicted"/>
<protein>
    <submittedName>
        <fullName evidence="13">COX15/CtaA family protein</fullName>
    </submittedName>
</protein>
<name>A0ABP8K9I9_9MICO</name>